<dbReference type="SUPFAM" id="SSF56112">
    <property type="entry name" value="Protein kinase-like (PK-like)"/>
    <property type="match status" value="1"/>
</dbReference>
<dbReference type="Gene3D" id="3.30.200.20">
    <property type="entry name" value="Phosphorylase Kinase, domain 1"/>
    <property type="match status" value="1"/>
</dbReference>
<protein>
    <submittedName>
        <fullName evidence="2">Aminoglycoside phosphotransferase</fullName>
    </submittedName>
</protein>
<dbReference type="RefSeq" id="WP_071904169.1">
    <property type="nucleotide sequence ID" value="NZ_MPIN01000017.1"/>
</dbReference>
<dbReference type="InterPro" id="IPR002575">
    <property type="entry name" value="Aminoglycoside_PTrfase"/>
</dbReference>
<organism evidence="2 3">
    <name type="scientific">Cystobacter ferrugineus</name>
    <dbReference type="NCBI Taxonomy" id="83449"/>
    <lineage>
        <taxon>Bacteria</taxon>
        <taxon>Pseudomonadati</taxon>
        <taxon>Myxococcota</taxon>
        <taxon>Myxococcia</taxon>
        <taxon>Myxococcales</taxon>
        <taxon>Cystobacterineae</taxon>
        <taxon>Archangiaceae</taxon>
        <taxon>Cystobacter</taxon>
    </lineage>
</organism>
<reference evidence="3" key="1">
    <citation type="submission" date="2016-11" db="EMBL/GenBank/DDBJ databases">
        <authorList>
            <person name="Shukria A."/>
            <person name="Stevens D.C."/>
        </authorList>
    </citation>
    <scope>NUCLEOTIDE SEQUENCE [LARGE SCALE GENOMIC DNA]</scope>
    <source>
        <strain evidence="3">Cbfe23</strain>
    </source>
</reference>
<keyword evidence="3" id="KW-1185">Reference proteome</keyword>
<proteinExistence type="predicted"/>
<gene>
    <name evidence="2" type="ORF">BON30_41740</name>
</gene>
<dbReference type="OrthoDB" id="9809275at2"/>
<reference evidence="2 3" key="2">
    <citation type="submission" date="2016-12" db="EMBL/GenBank/DDBJ databases">
        <title>Draft Genome Sequence of Cystobacter ferrugineus Strain Cbfe23.</title>
        <authorList>
            <person name="Akbar S."/>
            <person name="Dowd S.E."/>
            <person name="Stevens D.C."/>
        </authorList>
    </citation>
    <scope>NUCLEOTIDE SEQUENCE [LARGE SCALE GENOMIC DNA]</scope>
    <source>
        <strain evidence="2 3">Cbfe23</strain>
    </source>
</reference>
<name>A0A1L9AXF6_9BACT</name>
<evidence type="ECO:0000313" key="3">
    <source>
        <dbReference type="Proteomes" id="UP000182229"/>
    </source>
</evidence>
<feature type="domain" description="Aminoglycoside phosphotransferase" evidence="1">
    <location>
        <begin position="24"/>
        <end position="266"/>
    </location>
</feature>
<comment type="caution">
    <text evidence="2">The sequence shown here is derived from an EMBL/GenBank/DDBJ whole genome shotgun (WGS) entry which is preliminary data.</text>
</comment>
<evidence type="ECO:0000313" key="2">
    <source>
        <dbReference type="EMBL" id="OJH34687.1"/>
    </source>
</evidence>
<dbReference type="Proteomes" id="UP000182229">
    <property type="component" value="Unassembled WGS sequence"/>
</dbReference>
<keyword evidence="2" id="KW-0808">Transferase</keyword>
<dbReference type="EMBL" id="MPIN01000017">
    <property type="protein sequence ID" value="OJH34687.1"/>
    <property type="molecule type" value="Genomic_DNA"/>
</dbReference>
<dbReference type="Pfam" id="PF01636">
    <property type="entry name" value="APH"/>
    <property type="match status" value="1"/>
</dbReference>
<dbReference type="GO" id="GO:0016740">
    <property type="term" value="F:transferase activity"/>
    <property type="evidence" value="ECO:0007669"/>
    <property type="project" value="UniProtKB-KW"/>
</dbReference>
<dbReference type="Gene3D" id="3.90.1200.10">
    <property type="match status" value="1"/>
</dbReference>
<sequence>MELEAALRDQVGKAIGRPVPQAPITKLKGDASNRSYYRVGTAPESWVLMVMPLDASKKSEEASKGEPPKELPFINVHRYLERLGIRVPRILRYDEPAGMMVLEDLSDKTFEAALEGGKHREELYTRAVDLLARLRAQAERHVDSNCLAFTRAFDEDLYDWELHHFREWGMEAWSGKKPTDAERAELDRVFRDIARQLAAAPRGFTHRDYQSRNIMVKDGELVVIDFQDALQGPRQYDLVALLRDSYVELDRGFVDAMLDRYIATFAQLTGERIEPTGFKAFFDLLTLQRKMKDAGRFEFINRVKGNPGFLVSIPASLRYVRDAFERRPEVSGLRELVAKYVPELG</sequence>
<dbReference type="InterPro" id="IPR011009">
    <property type="entry name" value="Kinase-like_dom_sf"/>
</dbReference>
<dbReference type="STRING" id="83449.BON30_41740"/>
<evidence type="ECO:0000259" key="1">
    <source>
        <dbReference type="Pfam" id="PF01636"/>
    </source>
</evidence>
<accession>A0A1L9AXF6</accession>
<dbReference type="AlphaFoldDB" id="A0A1L9AXF6"/>